<sequence length="199" mass="22678">MGNPRSQRHYEPMPFKVPPGTKTITEMAPTKSNDRILPITEETLPYFLRQFDLIERQKALIEASGGVYYDNKLFIAKPDGSPQRRDRMSANFGQLIRHLEMPHIRFHDLRHTAATNMHQLTGDFYTVGEILGHTLKGIGMSLGISTNLEAVTAQYVNVRLERKRAVLETYHKALHPQKPTPDKGSEPKKAKKKSSEMEL</sequence>
<dbReference type="RefSeq" id="WP_349232615.1">
    <property type="nucleotide sequence ID" value="NZ_JBBMFK010000037.1"/>
</dbReference>
<keyword evidence="1" id="KW-0233">DNA recombination</keyword>
<dbReference type="Proteomes" id="UP001464378">
    <property type="component" value="Unassembled WGS sequence"/>
</dbReference>
<dbReference type="InterPro" id="IPR011010">
    <property type="entry name" value="DNA_brk_join_enz"/>
</dbReference>
<reference evidence="4 5" key="1">
    <citation type="submission" date="2024-03" db="EMBL/GenBank/DDBJ databases">
        <title>Human intestinal bacterial collection.</title>
        <authorList>
            <person name="Pauvert C."/>
            <person name="Hitch T.C.A."/>
            <person name="Clavel T."/>
        </authorList>
    </citation>
    <scope>NUCLEOTIDE SEQUENCE [LARGE SCALE GENOMIC DNA]</scope>
    <source>
        <strain evidence="4 5">CLA-AP-H29</strain>
    </source>
</reference>
<comment type="caution">
    <text evidence="4">The sequence shown here is derived from an EMBL/GenBank/DDBJ whole genome shotgun (WGS) entry which is preliminary data.</text>
</comment>
<dbReference type="Pfam" id="PF00589">
    <property type="entry name" value="Phage_integrase"/>
    <property type="match status" value="1"/>
</dbReference>
<dbReference type="PROSITE" id="PS51898">
    <property type="entry name" value="TYR_RECOMBINASE"/>
    <property type="match status" value="1"/>
</dbReference>
<organism evidence="4 5">
    <name type="scientific">Pseudoflavonifractor intestinihominis</name>
    <dbReference type="NCBI Taxonomy" id="3133171"/>
    <lineage>
        <taxon>Bacteria</taxon>
        <taxon>Bacillati</taxon>
        <taxon>Bacillota</taxon>
        <taxon>Clostridia</taxon>
        <taxon>Eubacteriales</taxon>
        <taxon>Oscillospiraceae</taxon>
        <taxon>Pseudoflavonifractor</taxon>
    </lineage>
</organism>
<protein>
    <submittedName>
        <fullName evidence="4">Tyrosine-type recombinase/integrase</fullName>
    </submittedName>
</protein>
<dbReference type="EMBL" id="JBBMFK010000037">
    <property type="protein sequence ID" value="MEQ2444946.1"/>
    <property type="molecule type" value="Genomic_DNA"/>
</dbReference>
<proteinExistence type="predicted"/>
<keyword evidence="5" id="KW-1185">Reference proteome</keyword>
<feature type="region of interest" description="Disordered" evidence="2">
    <location>
        <begin position="1"/>
        <end position="22"/>
    </location>
</feature>
<feature type="region of interest" description="Disordered" evidence="2">
    <location>
        <begin position="171"/>
        <end position="199"/>
    </location>
</feature>
<name>A0ABV1ECA7_9FIRM</name>
<dbReference type="SUPFAM" id="SSF56349">
    <property type="entry name" value="DNA breaking-rejoining enzymes"/>
    <property type="match status" value="1"/>
</dbReference>
<evidence type="ECO:0000313" key="4">
    <source>
        <dbReference type="EMBL" id="MEQ2444946.1"/>
    </source>
</evidence>
<dbReference type="InterPro" id="IPR002104">
    <property type="entry name" value="Integrase_catalytic"/>
</dbReference>
<evidence type="ECO:0000256" key="1">
    <source>
        <dbReference type="ARBA" id="ARBA00023172"/>
    </source>
</evidence>
<dbReference type="Gene3D" id="1.10.443.10">
    <property type="entry name" value="Intergrase catalytic core"/>
    <property type="match status" value="1"/>
</dbReference>
<evidence type="ECO:0000259" key="3">
    <source>
        <dbReference type="PROSITE" id="PS51898"/>
    </source>
</evidence>
<feature type="domain" description="Tyr recombinase" evidence="3">
    <location>
        <begin position="1"/>
        <end position="168"/>
    </location>
</feature>
<feature type="compositionally biased region" description="Basic and acidic residues" evidence="2">
    <location>
        <begin position="180"/>
        <end position="199"/>
    </location>
</feature>
<evidence type="ECO:0000256" key="2">
    <source>
        <dbReference type="SAM" id="MobiDB-lite"/>
    </source>
</evidence>
<gene>
    <name evidence="4" type="ORF">WMO64_15945</name>
</gene>
<evidence type="ECO:0000313" key="5">
    <source>
        <dbReference type="Proteomes" id="UP001464378"/>
    </source>
</evidence>
<accession>A0ABV1ECA7</accession>
<dbReference type="InterPro" id="IPR013762">
    <property type="entry name" value="Integrase-like_cat_sf"/>
</dbReference>